<dbReference type="Proteomes" id="UP000308271">
    <property type="component" value="Unassembled WGS sequence"/>
</dbReference>
<evidence type="ECO:0000313" key="2">
    <source>
        <dbReference type="EMBL" id="TNJ39333.1"/>
    </source>
</evidence>
<comment type="caution">
    <text evidence="2">The sequence shown here is derived from an EMBL/GenBank/DDBJ whole genome shotgun (WGS) entry which is preliminary data.</text>
</comment>
<gene>
    <name evidence="2" type="ORF">FGF66_05230</name>
</gene>
<dbReference type="EMBL" id="VDCH01000007">
    <property type="protein sequence ID" value="TNJ39333.1"/>
    <property type="molecule type" value="Genomic_DNA"/>
</dbReference>
<feature type="coiled-coil region" evidence="1">
    <location>
        <begin position="213"/>
        <end position="276"/>
    </location>
</feature>
<protein>
    <submittedName>
        <fullName evidence="2">Transcriptional regulator</fullName>
    </submittedName>
</protein>
<dbReference type="AlphaFoldDB" id="A0A5C4S718"/>
<accession>A0A5C4S718</accession>
<dbReference type="GO" id="GO:0003677">
    <property type="term" value="F:DNA binding"/>
    <property type="evidence" value="ECO:0007669"/>
    <property type="project" value="InterPro"/>
</dbReference>
<reference evidence="2 3" key="1">
    <citation type="submission" date="2019-05" db="EMBL/GenBank/DDBJ databases">
        <title>Draft Whole-Genome sequence of the green sulfur bacterium Chlorobaculum thiosulfatiphilum DSM 249.</title>
        <authorList>
            <person name="Meyer T.E."/>
            <person name="Kyndt J.A."/>
        </authorList>
    </citation>
    <scope>NUCLEOTIDE SEQUENCE [LARGE SCALE GENOMIC DNA]</scope>
    <source>
        <strain evidence="2 3">DSM 249</strain>
    </source>
</reference>
<evidence type="ECO:0000256" key="1">
    <source>
        <dbReference type="SAM" id="Coils"/>
    </source>
</evidence>
<sequence>MEAPMQTCPISNLPITSKHNWKSVPAGEDYVKRLDLIGDNIFHHYVESDHPITLNSMSIDLVNKVLEESGIKDSPLYLLWDMNNIGNISYQYKQGINNIVYGSGLDFKVVVFYNIDESCRIIIETFAAMAPNTMTVLLRDDYADAMTSLIEYQSGKAPEMPAEQEVDEEDTMKNEFLATIARISWLNMLNQKIFLPTVEDPFYPYFKAIDHMQEDLKARDESHEKEMQHLKTESDQKLSQKIIQLNAQVELGKKEIQRFEQEKAALKSRIAAQEMELTRISTAVGEKASTLHMICDQIRNLDIEQPDKQKILEQCHNMIETELTEKRLKTELTVGDSEFLSKLQKKHPNLNQRELRVSLMVKLNYDTREIARSIGISTRGMESIRYRMHRKLNLDKHKSIKTYLSELAAEMV</sequence>
<evidence type="ECO:0000313" key="3">
    <source>
        <dbReference type="Proteomes" id="UP000308271"/>
    </source>
</evidence>
<name>A0A5C4S718_CHLTI</name>
<organism evidence="2 3">
    <name type="scientific">Chlorobaculum thiosulfatiphilum</name>
    <name type="common">Chlorobium limicola f.sp. thiosulfatophilum</name>
    <dbReference type="NCBI Taxonomy" id="115852"/>
    <lineage>
        <taxon>Bacteria</taxon>
        <taxon>Pseudomonadati</taxon>
        <taxon>Chlorobiota</taxon>
        <taxon>Chlorobiia</taxon>
        <taxon>Chlorobiales</taxon>
        <taxon>Chlorobiaceae</taxon>
        <taxon>Chlorobaculum</taxon>
    </lineage>
</organism>
<dbReference type="SUPFAM" id="SSF46894">
    <property type="entry name" value="C-terminal effector domain of the bipartite response regulators"/>
    <property type="match status" value="1"/>
</dbReference>
<dbReference type="InterPro" id="IPR016032">
    <property type="entry name" value="Sig_transdc_resp-reg_C-effctor"/>
</dbReference>
<dbReference type="InterPro" id="IPR036388">
    <property type="entry name" value="WH-like_DNA-bd_sf"/>
</dbReference>
<keyword evidence="1" id="KW-0175">Coiled coil</keyword>
<dbReference type="OrthoDB" id="1090267at2"/>
<keyword evidence="3" id="KW-1185">Reference proteome</keyword>
<proteinExistence type="predicted"/>
<dbReference type="GO" id="GO:0006355">
    <property type="term" value="P:regulation of DNA-templated transcription"/>
    <property type="evidence" value="ECO:0007669"/>
    <property type="project" value="InterPro"/>
</dbReference>
<dbReference type="Gene3D" id="1.10.10.10">
    <property type="entry name" value="Winged helix-like DNA-binding domain superfamily/Winged helix DNA-binding domain"/>
    <property type="match status" value="1"/>
</dbReference>